<reference evidence="2" key="1">
    <citation type="submission" date="2023-06" db="EMBL/GenBank/DDBJ databases">
        <title>Genome-scale phylogeny and comparative genomics of the fungal order Sordariales.</title>
        <authorList>
            <consortium name="Lawrence Berkeley National Laboratory"/>
            <person name="Hensen N."/>
            <person name="Bonometti L."/>
            <person name="Westerberg I."/>
            <person name="Brannstrom I.O."/>
            <person name="Guillou S."/>
            <person name="Cros-Aarteil S."/>
            <person name="Calhoun S."/>
            <person name="Haridas S."/>
            <person name="Kuo A."/>
            <person name="Mondo S."/>
            <person name="Pangilinan J."/>
            <person name="Riley R."/>
            <person name="Labutti K."/>
            <person name="Andreopoulos B."/>
            <person name="Lipzen A."/>
            <person name="Chen C."/>
            <person name="Yanf M."/>
            <person name="Daum C."/>
            <person name="Ng V."/>
            <person name="Clum A."/>
            <person name="Steindorff A."/>
            <person name="Ohm R."/>
            <person name="Martin F."/>
            <person name="Silar P."/>
            <person name="Natvig D."/>
            <person name="Lalanne C."/>
            <person name="Gautier V."/>
            <person name="Ament-Velasquez S.L."/>
            <person name="Kruys A."/>
            <person name="Hutchinson M.I."/>
            <person name="Powell A.J."/>
            <person name="Barry K."/>
            <person name="Miller A.N."/>
            <person name="Grigoriev I.V."/>
            <person name="Debuchy R."/>
            <person name="Gladieux P."/>
            <person name="Thoren M.H."/>
            <person name="Johannesson H."/>
        </authorList>
    </citation>
    <scope>NUCLEOTIDE SEQUENCE</scope>
    <source>
        <strain evidence="2">SMH4607-1</strain>
    </source>
</reference>
<accession>A0AA40AY38</accession>
<feature type="signal peptide" evidence="1">
    <location>
        <begin position="1"/>
        <end position="19"/>
    </location>
</feature>
<comment type="caution">
    <text evidence="2">The sequence shown here is derived from an EMBL/GenBank/DDBJ whole genome shotgun (WGS) entry which is preliminary data.</text>
</comment>
<dbReference type="AlphaFoldDB" id="A0AA40AY38"/>
<organism evidence="2 3">
    <name type="scientific">Lasiosphaeris hirsuta</name>
    <dbReference type="NCBI Taxonomy" id="260670"/>
    <lineage>
        <taxon>Eukaryota</taxon>
        <taxon>Fungi</taxon>
        <taxon>Dikarya</taxon>
        <taxon>Ascomycota</taxon>
        <taxon>Pezizomycotina</taxon>
        <taxon>Sordariomycetes</taxon>
        <taxon>Sordariomycetidae</taxon>
        <taxon>Sordariales</taxon>
        <taxon>Lasiosphaeriaceae</taxon>
        <taxon>Lasiosphaeris</taxon>
    </lineage>
</organism>
<keyword evidence="1" id="KW-0732">Signal</keyword>
<dbReference type="Proteomes" id="UP001172102">
    <property type="component" value="Unassembled WGS sequence"/>
</dbReference>
<evidence type="ECO:0000313" key="2">
    <source>
        <dbReference type="EMBL" id="KAK0724122.1"/>
    </source>
</evidence>
<keyword evidence="3" id="KW-1185">Reference proteome</keyword>
<sequence length="120" mass="12348">MRTPSSLRLLPCLAALALALPQIDYGPCDYNGNENCADIMDNTACFLNPTDANSLFSCIPGGKEGVCACYGCLGYAPVGDILAKSSACVGVNTAAPAKTAAPEIITPAPAPPGHEHGRRR</sequence>
<protein>
    <submittedName>
        <fullName evidence="2">Uncharacterized protein</fullName>
    </submittedName>
</protein>
<dbReference type="EMBL" id="JAUKUA010000002">
    <property type="protein sequence ID" value="KAK0724122.1"/>
    <property type="molecule type" value="Genomic_DNA"/>
</dbReference>
<name>A0AA40AY38_9PEZI</name>
<evidence type="ECO:0000313" key="3">
    <source>
        <dbReference type="Proteomes" id="UP001172102"/>
    </source>
</evidence>
<evidence type="ECO:0000256" key="1">
    <source>
        <dbReference type="SAM" id="SignalP"/>
    </source>
</evidence>
<gene>
    <name evidence="2" type="ORF">B0H67DRAFT_567298</name>
</gene>
<proteinExistence type="predicted"/>
<feature type="chain" id="PRO_5041208871" evidence="1">
    <location>
        <begin position="20"/>
        <end position="120"/>
    </location>
</feature>